<organism evidence="3 4">
    <name type="scientific">Sphingomonas edaphi</name>
    <dbReference type="NCBI Taxonomy" id="2315689"/>
    <lineage>
        <taxon>Bacteria</taxon>
        <taxon>Pseudomonadati</taxon>
        <taxon>Pseudomonadota</taxon>
        <taxon>Alphaproteobacteria</taxon>
        <taxon>Sphingomonadales</taxon>
        <taxon>Sphingomonadaceae</taxon>
        <taxon>Sphingomonas</taxon>
    </lineage>
</organism>
<keyword evidence="4" id="KW-1185">Reference proteome</keyword>
<dbReference type="NCBIfam" id="TIGR02601">
    <property type="entry name" value="autotrns_rpt"/>
    <property type="match status" value="2"/>
</dbReference>
<evidence type="ECO:0000313" key="3">
    <source>
        <dbReference type="EMBL" id="RIX27025.1"/>
    </source>
</evidence>
<dbReference type="Gene3D" id="2.40.128.130">
    <property type="entry name" value="Autotransporter beta-domain"/>
    <property type="match status" value="1"/>
</dbReference>
<dbReference type="Pfam" id="PF12951">
    <property type="entry name" value="PATR"/>
    <property type="match status" value="4"/>
</dbReference>
<evidence type="ECO:0000259" key="2">
    <source>
        <dbReference type="PROSITE" id="PS51208"/>
    </source>
</evidence>
<dbReference type="InterPro" id="IPR036709">
    <property type="entry name" value="Autotransporte_beta_dom_sf"/>
</dbReference>
<evidence type="ECO:0000256" key="1">
    <source>
        <dbReference type="ARBA" id="ARBA00022729"/>
    </source>
</evidence>
<comment type="caution">
    <text evidence="3">The sequence shown here is derived from an EMBL/GenBank/DDBJ whole genome shotgun (WGS) entry which is preliminary data.</text>
</comment>
<dbReference type="SUPFAM" id="SSF51126">
    <property type="entry name" value="Pectin lyase-like"/>
    <property type="match status" value="2"/>
</dbReference>
<reference evidence="3 4" key="1">
    <citation type="submission" date="2018-09" db="EMBL/GenBank/DDBJ databases">
        <title>Sphingomonas sp. DAC4.</title>
        <authorList>
            <person name="Seo T."/>
        </authorList>
    </citation>
    <scope>NUCLEOTIDE SEQUENCE [LARGE SCALE GENOMIC DNA]</scope>
    <source>
        <strain evidence="3 4">DAC4</strain>
    </source>
</reference>
<dbReference type="PROSITE" id="PS51208">
    <property type="entry name" value="AUTOTRANSPORTER"/>
    <property type="match status" value="1"/>
</dbReference>
<dbReference type="Proteomes" id="UP000285023">
    <property type="component" value="Unassembled WGS sequence"/>
</dbReference>
<dbReference type="InterPro" id="IPR011050">
    <property type="entry name" value="Pectin_lyase_fold/virulence"/>
</dbReference>
<dbReference type="InterPro" id="IPR013425">
    <property type="entry name" value="Autotrns_rpt"/>
</dbReference>
<keyword evidence="1" id="KW-0732">Signal</keyword>
<accession>A0A418PYG5</accession>
<dbReference type="EMBL" id="QXTF01000004">
    <property type="protein sequence ID" value="RIX27025.1"/>
    <property type="molecule type" value="Genomic_DNA"/>
</dbReference>
<dbReference type="SUPFAM" id="SSF103515">
    <property type="entry name" value="Autotransporter"/>
    <property type="match status" value="1"/>
</dbReference>
<sequence>MSGTTTLAPGAGNTITLTGTIADDSASALMNGTGSGAMIAVQGGGTVQLDGQSSIAGGFTVGSNSNLAVGSSGVIGAPGTAVQMVGSGSVFSNAGTVNGGDGAVRVSADGTIINETGGTISGVGTAILVDGTAHANIGLNAASTVNGDIVVAATASATVRLDGLLNGAFQGGDGSDALLIGATGTVNAISSLGGGDDLLVLVNGAAHAGIDGGTGSDALFLDGYLTTSTAGLGSITGFEGLGKVGAGTLTVDSVPAGFTQFFAGNGGDDDGILAFSNTAGLTGDIYVNGAILRADTAGAFGTATIHMIDPTVQFGASGTYANDILLEVAAPASSDPTRLEAINGSVATLTGAITTGTTATTDPTQYVTIGGNGTIVLTNASNSWLGTTTIEAGASLVGTSSSISGSNIVVDGLLTYDQASSGTVSQAISGAGSLNVTGLASDASLTFAESLTFTGTANVNNSSVIFAADNSIGSVTVTGNDGEIVVGADGSLVTSANYAVYGASGSSTVDNAGLIESTTFVGVRLDGASSNLVNREGGTISGYYTGSSNGASTVVDNSGVIQGWLFNGLDGGSLNVVNQATGQIIGNGQYATSYGAGIQTSGNLTLTNFGQVVGRHAGISAGGTLDLTNSGLIGSGSLSGTTFSYSDGNDGVQTYAGGTIDNQSEGQILGSVSGIYHAGGLLDVTNAGLIHGNSYGIYSEAGLILENLAGGEITGTDRAILAFGSATITNDEGALIEGANGAVHSLGTSTVSIFNAGDMLGGIYSTQGGDLAIVNEASGSIIREAFGSAIDLVNGGSLNLDNAGTIVGSGWGVVGRNSDDVIINSGLIASGTTDGETLTVSGNEAVSLLSGGTVTNTATGQIRGNSAGVLANGPLGLSNAGSIEGGVTGNTAGVWMTSGSATIDNLAGGTISGNGWGVAHASSDQLVLTNAGSITGNIYNAVYAGAADGNQITNLAGGTLIGGNAAIYSDGTGLIVNNAGLIQVVGGSDNSVVSAIYSSAAGASITNSGTIESTLATGNGIRLDQGGSITNLAGGVISGGADGFAIDLRGASVLDLQQGSTVNGTILVSGAGAVTTNIAGTVNGSYDASAGTGSDGLTLAAGGTVANALLGGGNDALTLNGSGLGGIASGGAGSDSLTFDIASGTTSYDAAKFVDFESRTKAGLGTLSLTGTDSLTADFAVNGGTLVLSGGSAINNAAAVILAGGTTLQLDSSEAIRTLSGSGSVTLGANVLALVGDDNSSFSGVMSGSGGLLKDGSGTLELLGQNTFTGGLLIAGGSVKLGASERLADGLLVEIDEGATFDLAGYTETIGGLVGDGSVTLDDGRLIVSSALNSQFDGVISGTGNLTKSGTGILLLTGANTYSGSTDVTGGLLLVNGSLASVVTVGNGGILGGNGTVGGLVVNSGGILAPGNSIGHLQVAGNLSFAAGSIYQVETTPTAADLVSATGNVTINGGTVQVLAGGINYSPITNYVIIQAGGTVTGTFNGVTSNLAFLDPTLSYSATQVRLTLRRNDIDFAEAARTDNQFAVAEGLEDLDSGAIFDALIVQSASGARQIFDALSGEIYASTPMAIADKNNRLVQAMRKADRRREGALYLWADASRSGANHVGRSGVGAATARDDDNMLLGGLGYAANGFTVSAGGGVANSDINVDARASKADVDSKLLGADVSYTGVGLEVGGGITHSWHDIDTTRFVGLPGIDGELTSSRDARITQVDLFAALPMSAYGVNVAPFAELSHQRIKLDATLEHGNEAALSIDAERFRSTRTLVGARMHKDISGWGGVITPRMSFGWEHLMGNRKGVMTASLDGSARFQIDGVARSADAARVSAGIDGAFGNVRIGIGYDARLAGGDDRQSVNLNLGISF</sequence>
<name>A0A418PYG5_9SPHN</name>
<evidence type="ECO:0000313" key="4">
    <source>
        <dbReference type="Proteomes" id="UP000285023"/>
    </source>
</evidence>
<feature type="domain" description="Autotransporter" evidence="2">
    <location>
        <begin position="1588"/>
        <end position="1864"/>
    </location>
</feature>
<dbReference type="SMART" id="SM00869">
    <property type="entry name" value="Autotransporter"/>
    <property type="match status" value="1"/>
</dbReference>
<gene>
    <name evidence="3" type="ORF">D3M59_10740</name>
</gene>
<proteinExistence type="predicted"/>
<protein>
    <recommendedName>
        <fullName evidence="2">Autotransporter domain-containing protein</fullName>
    </recommendedName>
</protein>
<dbReference type="InterPro" id="IPR005546">
    <property type="entry name" value="Autotransporte_beta"/>
</dbReference>